<protein>
    <recommendedName>
        <fullName evidence="5">Peptidase inhibitor I78 family protein</fullName>
    </recommendedName>
</protein>
<dbReference type="Pfam" id="PF11720">
    <property type="entry name" value="Inhibitor_I78"/>
    <property type="match status" value="1"/>
</dbReference>
<feature type="compositionally biased region" description="Low complexity" evidence="1">
    <location>
        <begin position="24"/>
        <end position="48"/>
    </location>
</feature>
<dbReference type="OrthoDB" id="8724542at2"/>
<evidence type="ECO:0000313" key="4">
    <source>
        <dbReference type="Proteomes" id="UP000194151"/>
    </source>
</evidence>
<dbReference type="PROSITE" id="PS51257">
    <property type="entry name" value="PROKAR_LIPOPROTEIN"/>
    <property type="match status" value="1"/>
</dbReference>
<dbReference type="Gene3D" id="3.30.10.10">
    <property type="entry name" value="Trypsin Inhibitor V, subunit A"/>
    <property type="match status" value="1"/>
</dbReference>
<dbReference type="PANTHER" id="PTHR39600:SF1">
    <property type="entry name" value="PEPTIDASE INHIBITOR I78 FAMILY PROTEIN"/>
    <property type="match status" value="1"/>
</dbReference>
<dbReference type="PANTHER" id="PTHR39600">
    <property type="entry name" value="PEPTIDASE INHIBITOR I78 FAMILY PROTEIN"/>
    <property type="match status" value="1"/>
</dbReference>
<organism evidence="3 4">
    <name type="scientific">Bordetella genomosp. 8</name>
    <dbReference type="NCBI Taxonomy" id="1416806"/>
    <lineage>
        <taxon>Bacteria</taxon>
        <taxon>Pseudomonadati</taxon>
        <taxon>Pseudomonadota</taxon>
        <taxon>Betaproteobacteria</taxon>
        <taxon>Burkholderiales</taxon>
        <taxon>Alcaligenaceae</taxon>
        <taxon>Bordetella</taxon>
    </lineage>
</organism>
<keyword evidence="4" id="KW-1185">Reference proteome</keyword>
<dbReference type="KEGG" id="bgv:CAL12_10785"/>
<keyword evidence="2" id="KW-0732">Signal</keyword>
<dbReference type="STRING" id="1416806.CAL12_10785"/>
<name>A0A1W6YJP5_9BORD</name>
<dbReference type="Proteomes" id="UP000194151">
    <property type="component" value="Chromosome"/>
</dbReference>
<reference evidence="3 4" key="1">
    <citation type="submission" date="2017-05" db="EMBL/GenBank/DDBJ databases">
        <title>Complete and WGS of Bordetella genogroups.</title>
        <authorList>
            <person name="Spilker T."/>
            <person name="LiPuma J."/>
        </authorList>
    </citation>
    <scope>NUCLEOTIDE SEQUENCE [LARGE SCALE GENOMIC DNA]</scope>
    <source>
        <strain evidence="3 4">AU19157</strain>
    </source>
</reference>
<feature type="signal peptide" evidence="2">
    <location>
        <begin position="1"/>
        <end position="18"/>
    </location>
</feature>
<dbReference type="RefSeq" id="WP_086064476.1">
    <property type="nucleotide sequence ID" value="NZ_CP021108.1"/>
</dbReference>
<dbReference type="EMBL" id="CP021108">
    <property type="protein sequence ID" value="ARP81280.1"/>
    <property type="molecule type" value="Genomic_DNA"/>
</dbReference>
<feature type="compositionally biased region" description="Gly residues" evidence="1">
    <location>
        <begin position="49"/>
        <end position="62"/>
    </location>
</feature>
<evidence type="ECO:0008006" key="5">
    <source>
        <dbReference type="Google" id="ProtNLM"/>
    </source>
</evidence>
<gene>
    <name evidence="3" type="ORF">CAL12_10785</name>
</gene>
<accession>A0A1W6YJP5</accession>
<proteinExistence type="predicted"/>
<dbReference type="InterPro" id="IPR021719">
    <property type="entry name" value="Prot_inh_I78"/>
</dbReference>
<evidence type="ECO:0000256" key="1">
    <source>
        <dbReference type="SAM" id="MobiDB-lite"/>
    </source>
</evidence>
<feature type="chain" id="PRO_5012235918" description="Peptidase inhibitor I78 family protein" evidence="2">
    <location>
        <begin position="19"/>
        <end position="151"/>
    </location>
</feature>
<evidence type="ECO:0000256" key="2">
    <source>
        <dbReference type="SAM" id="SignalP"/>
    </source>
</evidence>
<feature type="region of interest" description="Disordered" evidence="1">
    <location>
        <begin position="21"/>
        <end position="73"/>
    </location>
</feature>
<dbReference type="AlphaFoldDB" id="A0A1W6YJP5"/>
<sequence>MIRKLIPLVLVASLAACANTGRQASSTDGDSTTSSTSSTSSSSMDSSSGGYGGSGGYSGGSSDGSSYGAAGGAGGGYSPSFASGQDCDAQPVQNLIGTKLTSSVEAQIRQASMASKTRVLKPGEVMTMEYDPKRINLILDQQGALTALRCG</sequence>
<evidence type="ECO:0000313" key="3">
    <source>
        <dbReference type="EMBL" id="ARP81280.1"/>
    </source>
</evidence>